<proteinExistence type="predicted"/>
<accession>A0A1L5PAX5</accession>
<name>A0A1L5PAX5_RHIET</name>
<evidence type="ECO:0000313" key="1">
    <source>
        <dbReference type="EMBL" id="APO77351.1"/>
    </source>
</evidence>
<keyword evidence="1" id="KW-0614">Plasmid</keyword>
<organism evidence="1 2">
    <name type="scientific">Rhizobium etli 8C-3</name>
    <dbReference type="NCBI Taxonomy" id="538025"/>
    <lineage>
        <taxon>Bacteria</taxon>
        <taxon>Pseudomonadati</taxon>
        <taxon>Pseudomonadota</taxon>
        <taxon>Alphaproteobacteria</taxon>
        <taxon>Hyphomicrobiales</taxon>
        <taxon>Rhizobiaceae</taxon>
        <taxon>Rhizobium/Agrobacterium group</taxon>
        <taxon>Rhizobium</taxon>
    </lineage>
</organism>
<reference evidence="1 2" key="1">
    <citation type="submission" date="2016-09" db="EMBL/GenBank/DDBJ databases">
        <title>The complete genome sequences of Rhizobium gallicum, symbiovars gallicum and phaseoli, symbionts associated to common bean (Phaseolus vulgaris).</title>
        <authorList>
            <person name="Bustos P."/>
            <person name="Santamaria R.I."/>
            <person name="Perez-Carrascal O.M."/>
            <person name="Juarez S."/>
            <person name="Lozano L."/>
            <person name="Martinez-Flores I."/>
            <person name="Martinez-Romero E."/>
            <person name="Cevallos M."/>
            <person name="Romero D."/>
            <person name="Davila G."/>
            <person name="Gonzalez V."/>
        </authorList>
    </citation>
    <scope>NUCLEOTIDE SEQUENCE [LARGE SCALE GENOMIC DNA]</scope>
    <source>
        <strain evidence="1 2">8C-3</strain>
        <plasmid evidence="2">Plasmid prsp8c3b</plasmid>
    </source>
</reference>
<evidence type="ECO:0000313" key="2">
    <source>
        <dbReference type="Proteomes" id="UP000185109"/>
    </source>
</evidence>
<geneLocation type="plasmid" evidence="2">
    <name>prsp8c3b</name>
</geneLocation>
<sequence length="53" mass="5773">MLDPSHPLFGRSFNVIREVGRRGGNFAPSYEVEHRGGSTLLIPVSATQGYVEA</sequence>
<dbReference type="Proteomes" id="UP000185109">
    <property type="component" value="Plasmid pRsp8C3b"/>
</dbReference>
<dbReference type="AlphaFoldDB" id="A0A1L5PAX5"/>
<gene>
    <name evidence="1" type="ORF">AM571_PB00054</name>
</gene>
<protein>
    <submittedName>
        <fullName evidence="1">Uncharacterized protein</fullName>
    </submittedName>
</protein>
<dbReference type="EMBL" id="CP017243">
    <property type="protein sequence ID" value="APO77351.1"/>
    <property type="molecule type" value="Genomic_DNA"/>
</dbReference>